<evidence type="ECO:0000313" key="2">
    <source>
        <dbReference type="Proteomes" id="UP000248925"/>
    </source>
</evidence>
<comment type="caution">
    <text evidence="1">The sequence shown here is derived from an EMBL/GenBank/DDBJ whole genome shotgun (WGS) entry which is preliminary data.</text>
</comment>
<reference evidence="1 2" key="1">
    <citation type="journal article" date="2018" name="Sci. Rep.">
        <title>Rhizobium tumorigenes sp. nov., a novel plant tumorigenic bacterium isolated from cane gall tumors on thornless blackberry.</title>
        <authorList>
            <person name="Kuzmanovi N."/>
            <person name="Smalla K."/>
            <person name="Gronow S."/>
            <person name="PuBawska J."/>
        </authorList>
    </citation>
    <scope>NUCLEOTIDE SEQUENCE [LARGE SCALE GENOMIC DNA]</scope>
    <source>
        <strain evidence="1 2">CCBAU 85046</strain>
    </source>
</reference>
<dbReference type="AlphaFoldDB" id="A0A2W4EM78"/>
<accession>A0A2W4EM78</accession>
<evidence type="ECO:0000313" key="1">
    <source>
        <dbReference type="EMBL" id="PZM14826.1"/>
    </source>
</evidence>
<sequence>MSDADALSPLFDLRKLLSERKINMPNVAAVDANQTIATAGVLGDACEMGRRIRSMDWTHSSLGHLDDWEKSFRATVGHVLSSKLSMFIAWGDQGIPHDSFIPILAARHRLHKWLKSAD</sequence>
<organism evidence="1 2">
    <name type="scientific">Rhizobium tubonense</name>
    <dbReference type="NCBI Taxonomy" id="484088"/>
    <lineage>
        <taxon>Bacteria</taxon>
        <taxon>Pseudomonadati</taxon>
        <taxon>Pseudomonadota</taxon>
        <taxon>Alphaproteobacteria</taxon>
        <taxon>Hyphomicrobiales</taxon>
        <taxon>Rhizobiaceae</taxon>
        <taxon>Rhizobium/Agrobacterium group</taxon>
        <taxon>Rhizobium</taxon>
    </lineage>
</organism>
<protein>
    <submittedName>
        <fullName evidence="1">Uncharacterized protein</fullName>
    </submittedName>
</protein>
<gene>
    <name evidence="1" type="ORF">CPY51_08935</name>
</gene>
<dbReference type="EMBL" id="PCDP01000029">
    <property type="protein sequence ID" value="PZM14826.1"/>
    <property type="molecule type" value="Genomic_DNA"/>
</dbReference>
<proteinExistence type="predicted"/>
<dbReference type="Proteomes" id="UP000248925">
    <property type="component" value="Unassembled WGS sequence"/>
</dbReference>
<keyword evidence="2" id="KW-1185">Reference proteome</keyword>
<name>A0A2W4EM78_9HYPH</name>